<gene>
    <name evidence="1" type="ORF">BST83_09100</name>
</gene>
<keyword evidence="2" id="KW-1185">Reference proteome</keyword>
<dbReference type="RefSeq" id="WP_104809517.1">
    <property type="nucleotide sequence ID" value="NZ_MQUA01000013.1"/>
</dbReference>
<evidence type="ECO:0000313" key="2">
    <source>
        <dbReference type="Proteomes" id="UP000239522"/>
    </source>
</evidence>
<protein>
    <submittedName>
        <fullName evidence="1">Uncharacterized protein</fullName>
    </submittedName>
</protein>
<dbReference type="AlphaFoldDB" id="A0A2S7KXQ2"/>
<sequence length="435" mass="50848">MKEKEKIADLPQYSEIRNNVQAADSIRKIVKFISFFGFKNKKLNEVFLKIPDLKKQIEHISTIPDKFNSHFSTRGWISHESMNSPLMEKAVELAENGEIEKAEKILSEHFTSSEIKWLQNRFRVLPEFSVRFDIIQKAYQDTLERRFYSCVPLLLIIIDGVVNDISKSKGFFTENTDLTAWDSVAAHSSGLTAIRDIFNTSRKKTNTEEIFLPYRNGILHGRDLKFDNILVVGKCWATLFAINDWARALKKEKENPPTPEKQLSLKESLRDIKKTIIEHNEWKIKHNKIMQELEDWKPRKKEDLNLNPLTFKKFSPEKQAYDIANNWLNKNYGKIAIQLHRIGDSEINIGKEAGEIRSEIQNKILKEFKIINIEDKTPAISEITMSITYDLDSSEMKKEIIMRMICKSPYGEIGMNGNEDIIWEMIDNFFYRLEF</sequence>
<proteinExistence type="predicted"/>
<name>A0A2S7KXQ2_9FLAO</name>
<comment type="caution">
    <text evidence="1">The sequence shown here is derived from an EMBL/GenBank/DDBJ whole genome shotgun (WGS) entry which is preliminary data.</text>
</comment>
<accession>A0A2S7KXQ2</accession>
<dbReference type="OrthoDB" id="5107704at2"/>
<organism evidence="1 2">
    <name type="scientific">Polaribacter filamentus</name>
    <dbReference type="NCBI Taxonomy" id="53483"/>
    <lineage>
        <taxon>Bacteria</taxon>
        <taxon>Pseudomonadati</taxon>
        <taxon>Bacteroidota</taxon>
        <taxon>Flavobacteriia</taxon>
        <taxon>Flavobacteriales</taxon>
        <taxon>Flavobacteriaceae</taxon>
    </lineage>
</organism>
<dbReference type="Proteomes" id="UP000239522">
    <property type="component" value="Unassembled WGS sequence"/>
</dbReference>
<dbReference type="EMBL" id="MQUA01000013">
    <property type="protein sequence ID" value="PQB07293.1"/>
    <property type="molecule type" value="Genomic_DNA"/>
</dbReference>
<reference evidence="1 2" key="1">
    <citation type="submission" date="2016-11" db="EMBL/GenBank/DDBJ databases">
        <title>Trade-off between light-utilization and light-protection in marine flavobacteria.</title>
        <authorList>
            <person name="Kumagai Y."/>
        </authorList>
    </citation>
    <scope>NUCLEOTIDE SEQUENCE [LARGE SCALE GENOMIC DNA]</scope>
    <source>
        <strain evidence="1 2">ATCC 700397</strain>
    </source>
</reference>
<evidence type="ECO:0000313" key="1">
    <source>
        <dbReference type="EMBL" id="PQB07293.1"/>
    </source>
</evidence>